<feature type="transmembrane region" description="Helical" evidence="1">
    <location>
        <begin position="70"/>
        <end position="89"/>
    </location>
</feature>
<gene>
    <name evidence="2" type="ORF">RDWZM_006468</name>
</gene>
<name>A0A9Q0RNF0_BLOTA</name>
<proteinExistence type="predicted"/>
<keyword evidence="1" id="KW-0472">Membrane</keyword>
<dbReference type="EMBL" id="JAPWDV010000002">
    <property type="protein sequence ID" value="KAJ6220656.1"/>
    <property type="molecule type" value="Genomic_DNA"/>
</dbReference>
<accession>A0A9Q0RNF0</accession>
<reference evidence="2" key="1">
    <citation type="submission" date="2022-12" db="EMBL/GenBank/DDBJ databases">
        <title>Genome assemblies of Blomia tropicalis.</title>
        <authorList>
            <person name="Cui Y."/>
        </authorList>
    </citation>
    <scope>NUCLEOTIDE SEQUENCE</scope>
    <source>
        <tissue evidence="2">Adult mites</tissue>
    </source>
</reference>
<protein>
    <submittedName>
        <fullName evidence="2">Uncharacterized protein</fullName>
    </submittedName>
</protein>
<evidence type="ECO:0000256" key="1">
    <source>
        <dbReference type="SAM" id="Phobius"/>
    </source>
</evidence>
<dbReference type="AlphaFoldDB" id="A0A9Q0RNF0"/>
<evidence type="ECO:0000313" key="3">
    <source>
        <dbReference type="Proteomes" id="UP001142055"/>
    </source>
</evidence>
<sequence>MADMIKQGVKLGFGVCVVASFIGYTVEFGYDQHNNYRHRGKVGFIFLWLFILLFSVLGVVAAISENPMMAGAYVILYSVCVLCDGLYVGHRYAWDIGVAVCSLGCAFCVSVAGGGGGGGK</sequence>
<comment type="caution">
    <text evidence="2">The sequence shown here is derived from an EMBL/GenBank/DDBJ whole genome shotgun (WGS) entry which is preliminary data.</text>
</comment>
<keyword evidence="1" id="KW-1133">Transmembrane helix</keyword>
<keyword evidence="3" id="KW-1185">Reference proteome</keyword>
<feature type="transmembrane region" description="Helical" evidence="1">
    <location>
        <begin position="12"/>
        <end position="30"/>
    </location>
</feature>
<feature type="transmembrane region" description="Helical" evidence="1">
    <location>
        <begin position="96"/>
        <end position="115"/>
    </location>
</feature>
<evidence type="ECO:0000313" key="2">
    <source>
        <dbReference type="EMBL" id="KAJ6220656.1"/>
    </source>
</evidence>
<feature type="transmembrane region" description="Helical" evidence="1">
    <location>
        <begin position="42"/>
        <end position="64"/>
    </location>
</feature>
<organism evidence="2 3">
    <name type="scientific">Blomia tropicalis</name>
    <name type="common">Mite</name>
    <dbReference type="NCBI Taxonomy" id="40697"/>
    <lineage>
        <taxon>Eukaryota</taxon>
        <taxon>Metazoa</taxon>
        <taxon>Ecdysozoa</taxon>
        <taxon>Arthropoda</taxon>
        <taxon>Chelicerata</taxon>
        <taxon>Arachnida</taxon>
        <taxon>Acari</taxon>
        <taxon>Acariformes</taxon>
        <taxon>Sarcoptiformes</taxon>
        <taxon>Astigmata</taxon>
        <taxon>Glycyphagoidea</taxon>
        <taxon>Echimyopodidae</taxon>
        <taxon>Blomia</taxon>
    </lineage>
</organism>
<dbReference type="Proteomes" id="UP001142055">
    <property type="component" value="Chromosome 2"/>
</dbReference>
<keyword evidence="1" id="KW-0812">Transmembrane</keyword>